<feature type="compositionally biased region" description="Polar residues" evidence="1">
    <location>
        <begin position="290"/>
        <end position="307"/>
    </location>
</feature>
<dbReference type="KEGG" id="dpte:113799305"/>
<evidence type="ECO:0000313" key="4">
    <source>
        <dbReference type="RefSeq" id="XP_027205719.1"/>
    </source>
</evidence>
<organism evidence="3 4">
    <name type="scientific">Dermatophagoides pteronyssinus</name>
    <name type="common">European house dust mite</name>
    <dbReference type="NCBI Taxonomy" id="6956"/>
    <lineage>
        <taxon>Eukaryota</taxon>
        <taxon>Metazoa</taxon>
        <taxon>Ecdysozoa</taxon>
        <taxon>Arthropoda</taxon>
        <taxon>Chelicerata</taxon>
        <taxon>Arachnida</taxon>
        <taxon>Acari</taxon>
        <taxon>Acariformes</taxon>
        <taxon>Sarcoptiformes</taxon>
        <taxon>Astigmata</taxon>
        <taxon>Psoroptidia</taxon>
        <taxon>Analgoidea</taxon>
        <taxon>Pyroglyphidae</taxon>
        <taxon>Dermatophagoidinae</taxon>
        <taxon>Dermatophagoides</taxon>
    </lineage>
</organism>
<evidence type="ECO:0000256" key="1">
    <source>
        <dbReference type="SAM" id="MobiDB-lite"/>
    </source>
</evidence>
<feature type="region of interest" description="Disordered" evidence="1">
    <location>
        <begin position="1"/>
        <end position="36"/>
    </location>
</feature>
<evidence type="ECO:0000256" key="2">
    <source>
        <dbReference type="SAM" id="Phobius"/>
    </source>
</evidence>
<feature type="region of interest" description="Disordered" evidence="1">
    <location>
        <begin position="110"/>
        <end position="132"/>
    </location>
</feature>
<feature type="compositionally biased region" description="Polar residues" evidence="1">
    <location>
        <begin position="1"/>
        <end position="12"/>
    </location>
</feature>
<feature type="transmembrane region" description="Helical" evidence="2">
    <location>
        <begin position="220"/>
        <end position="239"/>
    </location>
</feature>
<dbReference type="GeneID" id="113799305"/>
<dbReference type="Proteomes" id="UP000515146">
    <property type="component" value="Unplaced"/>
</dbReference>
<keyword evidence="2" id="KW-0472">Membrane</keyword>
<feature type="region of interest" description="Disordered" evidence="1">
    <location>
        <begin position="271"/>
        <end position="316"/>
    </location>
</feature>
<keyword evidence="3" id="KW-1185">Reference proteome</keyword>
<gene>
    <name evidence="4" type="primary">LOC113799305</name>
</gene>
<feature type="compositionally biased region" description="Low complexity" evidence="1">
    <location>
        <begin position="271"/>
        <end position="281"/>
    </location>
</feature>
<dbReference type="OrthoDB" id="6515076at2759"/>
<feature type="transmembrane region" description="Helical" evidence="2">
    <location>
        <begin position="166"/>
        <end position="185"/>
    </location>
</feature>
<accession>A0A6P6YLB4</accession>
<dbReference type="InParanoid" id="A0A6P6YLB4"/>
<evidence type="ECO:0000313" key="3">
    <source>
        <dbReference type="Proteomes" id="UP000515146"/>
    </source>
</evidence>
<feature type="compositionally biased region" description="Low complexity" evidence="1">
    <location>
        <begin position="110"/>
        <end position="126"/>
    </location>
</feature>
<dbReference type="RefSeq" id="XP_027205719.1">
    <property type="nucleotide sequence ID" value="XM_027349918.1"/>
</dbReference>
<reference evidence="4" key="1">
    <citation type="submission" date="2025-08" db="UniProtKB">
        <authorList>
            <consortium name="RefSeq"/>
        </authorList>
    </citation>
    <scope>IDENTIFICATION</scope>
    <source>
        <strain evidence="4">Airmid</strain>
    </source>
</reference>
<sequence length="316" mass="35942">MEQSQDSFSGKHQQIDNDDNGSKTKQTVKSVDEKSIVGRDESCVKARIKRYRSLSNRNSTTTVASNDSNQVIEYVSDKLKIPKDPETSCSMKMKKQAELIKRLLEQHKIQISKQQQPQSSEQNQQEELSESDKDRIIGEVTENFDESMHDFSDVLQHDLMASGTQHFLNIMLGIYMISTTIPLMIHYTQPRLIYIGIFFNLSILFLIIRWSFGLRFHPEFMLGIFLNIPLSGFYFSFIYSKTPKPKKSLAKLIIHVMIQDEIEIFSTTTTSKKSSSISIEKSQSKRKSSLTATGSKQKSSLTATGSKQKQESDNAG</sequence>
<dbReference type="AlphaFoldDB" id="A0A6P6YLB4"/>
<feature type="transmembrane region" description="Helical" evidence="2">
    <location>
        <begin position="192"/>
        <end position="214"/>
    </location>
</feature>
<keyword evidence="2" id="KW-1133">Transmembrane helix</keyword>
<name>A0A6P6YLB4_DERPT</name>
<keyword evidence="2" id="KW-0812">Transmembrane</keyword>
<protein>
    <submittedName>
        <fullName evidence="4">Uncharacterized protein LOC113799305</fullName>
    </submittedName>
</protein>
<proteinExistence type="predicted"/>